<keyword evidence="2" id="KW-1185">Reference proteome</keyword>
<evidence type="ECO:0000313" key="1">
    <source>
        <dbReference type="EMBL" id="KAJ9080940.1"/>
    </source>
</evidence>
<accession>A0ACC2U2G8</accession>
<name>A0ACC2U2G8_9FUNG</name>
<evidence type="ECO:0000313" key="2">
    <source>
        <dbReference type="Proteomes" id="UP001165960"/>
    </source>
</evidence>
<protein>
    <submittedName>
        <fullName evidence="1">Uncharacterized protein</fullName>
    </submittedName>
</protein>
<sequence>MSRDIIKPSLPIGDITYQDAKRDILRELGSTVCIIEHKDLTLSEFANQFYHKAQVLLGASAMVEHDVKLAMKNAVKPYQELYWAMNLFLSQEFTMVQMLDYLCRLEATQNAPNKEKPRYTCPANTSTPSASGIKTRPTQERQIPLTDITCFCCFQKGHYATKCPILMEGACGLCPHQGAGKRPSSVEEGYSTELEINVPPDKQRFVEDEPIDPLHQIVSNDVCAVLTQSQKAALEEEGEAIVAQPYT</sequence>
<comment type="caution">
    <text evidence="1">The sequence shown here is derived from an EMBL/GenBank/DDBJ whole genome shotgun (WGS) entry which is preliminary data.</text>
</comment>
<proteinExistence type="predicted"/>
<dbReference type="EMBL" id="QTSX02001509">
    <property type="protein sequence ID" value="KAJ9080940.1"/>
    <property type="molecule type" value="Genomic_DNA"/>
</dbReference>
<gene>
    <name evidence="1" type="ORF">DSO57_1019607</name>
</gene>
<reference evidence="1" key="1">
    <citation type="submission" date="2022-04" db="EMBL/GenBank/DDBJ databases">
        <title>Genome of the entomopathogenic fungus Entomophthora muscae.</title>
        <authorList>
            <person name="Elya C."/>
            <person name="Lovett B.R."/>
            <person name="Lee E."/>
            <person name="Macias A.M."/>
            <person name="Hajek A.E."/>
            <person name="De Bivort B.L."/>
            <person name="Kasson M.T."/>
            <person name="De Fine Licht H.H."/>
            <person name="Stajich J.E."/>
        </authorList>
    </citation>
    <scope>NUCLEOTIDE SEQUENCE</scope>
    <source>
        <strain evidence="1">Berkeley</strain>
    </source>
</reference>
<dbReference type="Proteomes" id="UP001165960">
    <property type="component" value="Unassembled WGS sequence"/>
</dbReference>
<organism evidence="1 2">
    <name type="scientific">Entomophthora muscae</name>
    <dbReference type="NCBI Taxonomy" id="34485"/>
    <lineage>
        <taxon>Eukaryota</taxon>
        <taxon>Fungi</taxon>
        <taxon>Fungi incertae sedis</taxon>
        <taxon>Zoopagomycota</taxon>
        <taxon>Entomophthoromycotina</taxon>
        <taxon>Entomophthoromycetes</taxon>
        <taxon>Entomophthorales</taxon>
        <taxon>Entomophthoraceae</taxon>
        <taxon>Entomophthora</taxon>
    </lineage>
</organism>